<keyword evidence="4" id="KW-1185">Reference proteome</keyword>
<dbReference type="SMART" id="SM00614">
    <property type="entry name" value="ZnF_BED"/>
    <property type="match status" value="1"/>
</dbReference>
<dbReference type="InterPro" id="IPR055081">
    <property type="entry name" value="NLP1-9_GAF"/>
</dbReference>
<feature type="compositionally biased region" description="Basic and acidic residues" evidence="1">
    <location>
        <begin position="373"/>
        <end position="382"/>
    </location>
</feature>
<evidence type="ECO:0000313" key="3">
    <source>
        <dbReference type="EMBL" id="CAK7322664.1"/>
    </source>
</evidence>
<comment type="caution">
    <text evidence="3">The sequence shown here is derived from an EMBL/GenBank/DDBJ whole genome shotgun (WGS) entry which is preliminary data.</text>
</comment>
<reference evidence="3 4" key="1">
    <citation type="submission" date="2024-01" db="EMBL/GenBank/DDBJ databases">
        <authorList>
            <person name="Waweru B."/>
        </authorList>
    </citation>
    <scope>NUCLEOTIDE SEQUENCE [LARGE SCALE GENOMIC DNA]</scope>
</reference>
<evidence type="ECO:0000256" key="1">
    <source>
        <dbReference type="SAM" id="MobiDB-lite"/>
    </source>
</evidence>
<gene>
    <name evidence="3" type="ORF">DCAF_LOCUS275</name>
</gene>
<evidence type="ECO:0000313" key="4">
    <source>
        <dbReference type="Proteomes" id="UP001314170"/>
    </source>
</evidence>
<feature type="domain" description="NLP1-9 GAF" evidence="2">
    <location>
        <begin position="394"/>
        <end position="550"/>
    </location>
</feature>
<protein>
    <recommendedName>
        <fullName evidence="2">NLP1-9 GAF domain-containing protein</fullName>
    </recommendedName>
</protein>
<sequence>MLGNGNPWSPECFTINQIASAAEIFDILEYVCHVHKLPLALTWLPEGRDANSNRTNKLRIENTACYVNDLEMKEFVEACAEVHLEEGQGVVGKALLSNKHFVSDVSKLDAVDYPFAQKAVEFGLHSAFAIKIESSYTNNDGYILEFFLPQKMRTSSEQERLIHEISCTMQQSCRNLRIVSDNSGFHISNIQNSRVPYSITPAAFPSISSSGLPSISSLNSSQRRELSSQMRELGRILNQTDDEEDMPEANNQEVEEQHSSFEPVPLTDNMLVNTDDSAQTRGAKKRARTSEVWNYFDEIRVNGEVWAICKGCNARFRGESTRGTTSLHLSHLNFNKESLESWNQESALGAGDTIRGGSSSSLIEPGTVSSSAFHEDQPDDPHIMMEGNVWSPECFSINQIAVSAEIFDMLEYICHVHYLPLALTWMSDRRRILRLENSACYLNDSTMAEFIEACGKNRLEEGKGVAGKALQSNSICFVSDISKLDVKNYPFIFDAWEFGLRGVVAIKLTSSYMSSIDYVLEFFLPPEMKEISGQHLLINKITSILQKNSRDSWTVFTELSGANVSSEVRMEEVGTSDIRSTAIRDSPPPALSEIGSLNSSDIRELRNIFKPTGDGMEVPEAHEQEVAEQNSTFEPAADLCPDHEMVDIDSSRFNTGMTSKRRRTSEVWQYFDEMRQNGELWLIDSVNLPQEMKSLQYVAGSAASEVLSPAPRQQHCFAVAGRWREAMVPALLTVSWDKVAATQRKNFLTKAGAEIAMVVLYGMIKL</sequence>
<dbReference type="AlphaFoldDB" id="A0AAV1QPJ6"/>
<dbReference type="EMBL" id="CAWUPB010000027">
    <property type="protein sequence ID" value="CAK7322664.1"/>
    <property type="molecule type" value="Genomic_DNA"/>
</dbReference>
<feature type="region of interest" description="Disordered" evidence="1">
    <location>
        <begin position="350"/>
        <end position="382"/>
    </location>
</feature>
<feature type="domain" description="NLP1-9 GAF" evidence="2">
    <location>
        <begin position="14"/>
        <end position="177"/>
    </location>
</feature>
<organism evidence="3 4">
    <name type="scientific">Dovyalis caffra</name>
    <dbReference type="NCBI Taxonomy" id="77055"/>
    <lineage>
        <taxon>Eukaryota</taxon>
        <taxon>Viridiplantae</taxon>
        <taxon>Streptophyta</taxon>
        <taxon>Embryophyta</taxon>
        <taxon>Tracheophyta</taxon>
        <taxon>Spermatophyta</taxon>
        <taxon>Magnoliopsida</taxon>
        <taxon>eudicotyledons</taxon>
        <taxon>Gunneridae</taxon>
        <taxon>Pentapetalae</taxon>
        <taxon>rosids</taxon>
        <taxon>fabids</taxon>
        <taxon>Malpighiales</taxon>
        <taxon>Salicaceae</taxon>
        <taxon>Flacourtieae</taxon>
        <taxon>Dovyalis</taxon>
    </lineage>
</organism>
<dbReference type="Pfam" id="PF22922">
    <property type="entry name" value="GAF_NLP"/>
    <property type="match status" value="2"/>
</dbReference>
<feature type="compositionally biased region" description="Polar residues" evidence="1">
    <location>
        <begin position="356"/>
        <end position="372"/>
    </location>
</feature>
<evidence type="ECO:0000259" key="2">
    <source>
        <dbReference type="Pfam" id="PF22922"/>
    </source>
</evidence>
<name>A0AAV1QPJ6_9ROSI</name>
<accession>A0AAV1QPJ6</accession>
<dbReference type="PANTHER" id="PTHR32002:SF46">
    <property type="entry name" value="PROTEIN NLP2"/>
    <property type="match status" value="1"/>
</dbReference>
<dbReference type="Proteomes" id="UP001314170">
    <property type="component" value="Unassembled WGS sequence"/>
</dbReference>
<dbReference type="InterPro" id="IPR045012">
    <property type="entry name" value="NLP"/>
</dbReference>
<dbReference type="GO" id="GO:0003700">
    <property type="term" value="F:DNA-binding transcription factor activity"/>
    <property type="evidence" value="ECO:0007669"/>
    <property type="project" value="InterPro"/>
</dbReference>
<proteinExistence type="predicted"/>
<feature type="region of interest" description="Disordered" evidence="1">
    <location>
        <begin position="238"/>
        <end position="269"/>
    </location>
</feature>
<dbReference type="PANTHER" id="PTHR32002">
    <property type="entry name" value="PROTEIN NLP8"/>
    <property type="match status" value="1"/>
</dbReference>